<comment type="caution">
    <text evidence="1">The sequence shown here is derived from an EMBL/GenBank/DDBJ whole genome shotgun (WGS) entry which is preliminary data.</text>
</comment>
<accession>A0A2T0LXR5</accession>
<dbReference type="EMBL" id="PVNG01000039">
    <property type="protein sequence ID" value="PRX48909.1"/>
    <property type="molecule type" value="Genomic_DNA"/>
</dbReference>
<reference evidence="1 2" key="1">
    <citation type="submission" date="2018-03" db="EMBL/GenBank/DDBJ databases">
        <title>Genomic Encyclopedia of Type Strains, Phase III (KMG-III): the genomes of soil and plant-associated and newly described type strains.</title>
        <authorList>
            <person name="Whitman W."/>
        </authorList>
    </citation>
    <scope>NUCLEOTIDE SEQUENCE [LARGE SCALE GENOMIC DNA]</scope>
    <source>
        <strain evidence="1 2">CGMCC 4.7104</strain>
    </source>
</reference>
<proteinExistence type="predicted"/>
<dbReference type="Proteomes" id="UP000238312">
    <property type="component" value="Unassembled WGS sequence"/>
</dbReference>
<name>A0A2T0LXR5_9ACTN</name>
<sequence length="270" mass="29410">MALRRPVEPAHARLSRRWARAVALFAHAARRPCICDNPDTELPKIMRAAAPADLTVKGVVMALEGYGDNESQVAVTDARGCAAHHRRPLPGLLRRDRCLRGRTGPVRTFTVTRTPRYEGYDDLHGPTSWPPMSSLSWRQRGVRRHLLVLLQPGGLRRGGGGRRPVRRVVGIVGAARTCRAATPREAAVLSKAADPKSRPLPSCVTLTVTVMPLLWKICHTPLALNAGAVKAVAKRLTLRRRGRLGGKNACPQDDVSAAAGRCARMGSSFW</sequence>
<keyword evidence="2" id="KW-1185">Reference proteome</keyword>
<gene>
    <name evidence="1" type="ORF">B0I32_1392</name>
</gene>
<evidence type="ECO:0000313" key="1">
    <source>
        <dbReference type="EMBL" id="PRX48909.1"/>
    </source>
</evidence>
<protein>
    <submittedName>
        <fullName evidence="1">Uncharacterized protein</fullName>
    </submittedName>
</protein>
<dbReference type="AlphaFoldDB" id="A0A2T0LXR5"/>
<organism evidence="1 2">
    <name type="scientific">Nonomuraea fuscirosea</name>
    <dbReference type="NCBI Taxonomy" id="1291556"/>
    <lineage>
        <taxon>Bacteria</taxon>
        <taxon>Bacillati</taxon>
        <taxon>Actinomycetota</taxon>
        <taxon>Actinomycetes</taxon>
        <taxon>Streptosporangiales</taxon>
        <taxon>Streptosporangiaceae</taxon>
        <taxon>Nonomuraea</taxon>
    </lineage>
</organism>
<evidence type="ECO:0000313" key="2">
    <source>
        <dbReference type="Proteomes" id="UP000238312"/>
    </source>
</evidence>